<evidence type="ECO:0000256" key="1">
    <source>
        <dbReference type="SAM" id="Coils"/>
    </source>
</evidence>
<dbReference type="Proteomes" id="UP001362999">
    <property type="component" value="Unassembled WGS sequence"/>
</dbReference>
<feature type="region of interest" description="Disordered" evidence="2">
    <location>
        <begin position="150"/>
        <end position="177"/>
    </location>
</feature>
<keyword evidence="1" id="KW-0175">Coiled coil</keyword>
<name>A0AAV9Z5N0_9AGAR</name>
<proteinExistence type="predicted"/>
<evidence type="ECO:0000313" key="4">
    <source>
        <dbReference type="Proteomes" id="UP001362999"/>
    </source>
</evidence>
<feature type="region of interest" description="Disordered" evidence="2">
    <location>
        <begin position="212"/>
        <end position="254"/>
    </location>
</feature>
<reference evidence="3 4" key="1">
    <citation type="journal article" date="2024" name="J Genomics">
        <title>Draft genome sequencing and assembly of Favolaschia claudopus CIRM-BRFM 2984 isolated from oak limbs.</title>
        <authorList>
            <person name="Navarro D."/>
            <person name="Drula E."/>
            <person name="Chaduli D."/>
            <person name="Cazenave R."/>
            <person name="Ahrendt S."/>
            <person name="Wang J."/>
            <person name="Lipzen A."/>
            <person name="Daum C."/>
            <person name="Barry K."/>
            <person name="Grigoriev I.V."/>
            <person name="Favel A."/>
            <person name="Rosso M.N."/>
            <person name="Martin F."/>
        </authorList>
    </citation>
    <scope>NUCLEOTIDE SEQUENCE [LARGE SCALE GENOMIC DNA]</scope>
    <source>
        <strain evidence="3 4">CIRM-BRFM 2984</strain>
    </source>
</reference>
<feature type="compositionally biased region" description="Polar residues" evidence="2">
    <location>
        <begin position="224"/>
        <end position="236"/>
    </location>
</feature>
<accession>A0AAV9Z5N0</accession>
<organism evidence="3 4">
    <name type="scientific">Favolaschia claudopus</name>
    <dbReference type="NCBI Taxonomy" id="2862362"/>
    <lineage>
        <taxon>Eukaryota</taxon>
        <taxon>Fungi</taxon>
        <taxon>Dikarya</taxon>
        <taxon>Basidiomycota</taxon>
        <taxon>Agaricomycotina</taxon>
        <taxon>Agaricomycetes</taxon>
        <taxon>Agaricomycetidae</taxon>
        <taxon>Agaricales</taxon>
        <taxon>Marasmiineae</taxon>
        <taxon>Mycenaceae</taxon>
        <taxon>Favolaschia</taxon>
    </lineage>
</organism>
<comment type="caution">
    <text evidence="3">The sequence shown here is derived from an EMBL/GenBank/DDBJ whole genome shotgun (WGS) entry which is preliminary data.</text>
</comment>
<feature type="coiled-coil region" evidence="1">
    <location>
        <begin position="79"/>
        <end position="131"/>
    </location>
</feature>
<evidence type="ECO:0000256" key="2">
    <source>
        <dbReference type="SAM" id="MobiDB-lite"/>
    </source>
</evidence>
<dbReference type="AlphaFoldDB" id="A0AAV9Z5N0"/>
<sequence length="264" mass="28173">MAGITTTVLKGEEDSESKFLLATKSVNPASQKLAAAARALSEAHKALAFANSIPDASMASLEESNQKLHIQVAKLTVSLKEERTRADALEASVEEMKGANEALKGEVEALKEKELAELRDEAETVEKLDELAGEMHARTAALMKKLSATKSAGGTAEGGLKRKAAEPESEPGEGIATTGARGLFAGVVIPAKRLRIETQKLPASEKRVRFRNPVKYPARLTGPRRSTSPSLSNQPSKAFAPLLPERRGSPVLDGKFSDARYLCG</sequence>
<dbReference type="EMBL" id="JAWWNJ010000198">
    <property type="protein sequence ID" value="KAK6971950.1"/>
    <property type="molecule type" value="Genomic_DNA"/>
</dbReference>
<evidence type="ECO:0000313" key="3">
    <source>
        <dbReference type="EMBL" id="KAK6971950.1"/>
    </source>
</evidence>
<protein>
    <submittedName>
        <fullName evidence="3">Uncharacterized protein</fullName>
    </submittedName>
</protein>
<gene>
    <name evidence="3" type="ORF">R3P38DRAFT_643227</name>
</gene>
<keyword evidence="4" id="KW-1185">Reference proteome</keyword>